<evidence type="ECO:0000313" key="1">
    <source>
        <dbReference type="EMBL" id="CAB9518312.1"/>
    </source>
</evidence>
<sequence>MADRLASDEVNIVIGEGGLWQDNSGGDDVGPEALLHGGEHFDDISYWTRNNRKNGDTLPREIMLATIQRLGLKRTTPRHWVGKTPARSYKA</sequence>
<comment type="caution">
    <text evidence="1">The sequence shown here is derived from an EMBL/GenBank/DDBJ whole genome shotgun (WGS) entry which is preliminary data.</text>
</comment>
<organism evidence="1 2">
    <name type="scientific">Seminavis robusta</name>
    <dbReference type="NCBI Taxonomy" id="568900"/>
    <lineage>
        <taxon>Eukaryota</taxon>
        <taxon>Sar</taxon>
        <taxon>Stramenopiles</taxon>
        <taxon>Ochrophyta</taxon>
        <taxon>Bacillariophyta</taxon>
        <taxon>Bacillariophyceae</taxon>
        <taxon>Bacillariophycidae</taxon>
        <taxon>Naviculales</taxon>
        <taxon>Naviculaceae</taxon>
        <taxon>Seminavis</taxon>
    </lineage>
</organism>
<reference evidence="1" key="1">
    <citation type="submission" date="2020-06" db="EMBL/GenBank/DDBJ databases">
        <authorList>
            <consortium name="Plant Systems Biology data submission"/>
        </authorList>
    </citation>
    <scope>NUCLEOTIDE SEQUENCE</scope>
    <source>
        <strain evidence="1">D6</strain>
    </source>
</reference>
<gene>
    <name evidence="1" type="ORF">SEMRO_922_G220660.1</name>
</gene>
<accession>A0A9N8EBZ2</accession>
<evidence type="ECO:0000313" key="2">
    <source>
        <dbReference type="Proteomes" id="UP001153069"/>
    </source>
</evidence>
<dbReference type="EMBL" id="CAICTM010000920">
    <property type="protein sequence ID" value="CAB9518312.1"/>
    <property type="molecule type" value="Genomic_DNA"/>
</dbReference>
<proteinExistence type="predicted"/>
<dbReference type="AlphaFoldDB" id="A0A9N8EBZ2"/>
<protein>
    <submittedName>
        <fullName evidence="1">Uncharacterized protein</fullName>
    </submittedName>
</protein>
<keyword evidence="2" id="KW-1185">Reference proteome</keyword>
<dbReference type="Proteomes" id="UP001153069">
    <property type="component" value="Unassembled WGS sequence"/>
</dbReference>
<name>A0A9N8EBZ2_9STRA</name>